<dbReference type="GO" id="GO:0005525">
    <property type="term" value="F:GTP binding"/>
    <property type="evidence" value="ECO:0007669"/>
    <property type="project" value="InterPro"/>
</dbReference>
<evidence type="ECO:0000256" key="1">
    <source>
        <dbReference type="ARBA" id="ARBA00006270"/>
    </source>
</evidence>
<dbReference type="SMART" id="SM00176">
    <property type="entry name" value="RAN"/>
    <property type="match status" value="1"/>
</dbReference>
<accession>A0A1S3HU30</accession>
<keyword evidence="4" id="KW-1185">Reference proteome</keyword>
<feature type="region of interest" description="Disordered" evidence="3">
    <location>
        <begin position="174"/>
        <end position="199"/>
    </location>
</feature>
<dbReference type="Pfam" id="PF00071">
    <property type="entry name" value="Ras"/>
    <property type="match status" value="1"/>
</dbReference>
<evidence type="ECO:0000256" key="2">
    <source>
        <dbReference type="ARBA" id="ARBA00022741"/>
    </source>
</evidence>
<dbReference type="FunFam" id="3.40.50.300:FF:000808">
    <property type="entry name" value="Small GTP-binding protein, putative"/>
    <property type="match status" value="1"/>
</dbReference>
<dbReference type="Gene3D" id="3.40.50.300">
    <property type="entry name" value="P-loop containing nucleotide triphosphate hydrolases"/>
    <property type="match status" value="1"/>
</dbReference>
<name>A0A1S3HU30_LINAN</name>
<dbReference type="CDD" id="cd01860">
    <property type="entry name" value="Rab5_related"/>
    <property type="match status" value="1"/>
</dbReference>
<proteinExistence type="inferred from homology"/>
<dbReference type="SUPFAM" id="SSF52540">
    <property type="entry name" value="P-loop containing nucleoside triphosphate hydrolases"/>
    <property type="match status" value="1"/>
</dbReference>
<dbReference type="NCBIfam" id="TIGR00231">
    <property type="entry name" value="small_GTP"/>
    <property type="match status" value="1"/>
</dbReference>
<organism evidence="4 5">
    <name type="scientific">Lingula anatina</name>
    <name type="common">Brachiopod</name>
    <name type="synonym">Lingula unguis</name>
    <dbReference type="NCBI Taxonomy" id="7574"/>
    <lineage>
        <taxon>Eukaryota</taxon>
        <taxon>Metazoa</taxon>
        <taxon>Spiralia</taxon>
        <taxon>Lophotrochozoa</taxon>
        <taxon>Brachiopoda</taxon>
        <taxon>Linguliformea</taxon>
        <taxon>Lingulata</taxon>
        <taxon>Lingulida</taxon>
        <taxon>Linguloidea</taxon>
        <taxon>Lingulidae</taxon>
        <taxon>Lingula</taxon>
    </lineage>
</organism>
<dbReference type="PRINTS" id="PR00449">
    <property type="entry name" value="RASTRNSFRMNG"/>
</dbReference>
<dbReference type="Proteomes" id="UP000085678">
    <property type="component" value="Unplaced"/>
</dbReference>
<evidence type="ECO:0000313" key="5">
    <source>
        <dbReference type="RefSeq" id="XP_013389046.1"/>
    </source>
</evidence>
<gene>
    <name evidence="5" type="primary">LOC106157830</name>
</gene>
<dbReference type="PROSITE" id="PS51420">
    <property type="entry name" value="RHO"/>
    <property type="match status" value="1"/>
</dbReference>
<dbReference type="PROSITE" id="PS51419">
    <property type="entry name" value="RAB"/>
    <property type="match status" value="1"/>
</dbReference>
<dbReference type="SMART" id="SM00177">
    <property type="entry name" value="ARF"/>
    <property type="match status" value="1"/>
</dbReference>
<dbReference type="KEGG" id="lak:106157830"/>
<feature type="compositionally biased region" description="Basic and acidic residues" evidence="3">
    <location>
        <begin position="176"/>
        <end position="199"/>
    </location>
</feature>
<dbReference type="STRING" id="7574.A0A1S3HU30"/>
<dbReference type="SMART" id="SM00173">
    <property type="entry name" value="RAS"/>
    <property type="match status" value="1"/>
</dbReference>
<reference evidence="5" key="1">
    <citation type="submission" date="2025-08" db="UniProtKB">
        <authorList>
            <consortium name="RefSeq"/>
        </authorList>
    </citation>
    <scope>IDENTIFICATION</scope>
    <source>
        <tissue evidence="5">Gonads</tissue>
    </source>
</reference>
<dbReference type="OrthoDB" id="63533at2759"/>
<dbReference type="SMART" id="SM00174">
    <property type="entry name" value="RHO"/>
    <property type="match status" value="1"/>
</dbReference>
<dbReference type="InterPro" id="IPR027417">
    <property type="entry name" value="P-loop_NTPase"/>
</dbReference>
<evidence type="ECO:0000256" key="3">
    <source>
        <dbReference type="SAM" id="MobiDB-lite"/>
    </source>
</evidence>
<protein>
    <submittedName>
        <fullName evidence="5">Ras-related protein Rab-22A</fullName>
    </submittedName>
</protein>
<dbReference type="SMART" id="SM00175">
    <property type="entry name" value="RAB"/>
    <property type="match status" value="1"/>
</dbReference>
<sequence>MYEVTSVKEVKVCLLGESGVGKSSIVLRFVSDTFKQGLEMTIGASFMTKTLVVDQQTVKFQIWDTAGQERYRALAPMYYRGASAAIIVYDVTKRDTFDAVKGWVRELANYGPKDIIIALAGNKSDLEDLREVTKKEAAQYAEQIQAIFIETSAKNDSGIKELFTRIISRLPADFSGKPKDGHQNAKKLHEKEEKKGKCC</sequence>
<dbReference type="PROSITE" id="PS51421">
    <property type="entry name" value="RAS"/>
    <property type="match status" value="1"/>
</dbReference>
<keyword evidence="2" id="KW-0547">Nucleotide-binding</keyword>
<evidence type="ECO:0000313" key="4">
    <source>
        <dbReference type="Proteomes" id="UP000085678"/>
    </source>
</evidence>
<dbReference type="OMA" id="SESHRTC"/>
<dbReference type="RefSeq" id="XP_013389046.1">
    <property type="nucleotide sequence ID" value="XM_013533592.2"/>
</dbReference>
<dbReference type="GO" id="GO:0003924">
    <property type="term" value="F:GTPase activity"/>
    <property type="evidence" value="ECO:0007669"/>
    <property type="project" value="InterPro"/>
</dbReference>
<dbReference type="InParanoid" id="A0A1S3HU30"/>
<dbReference type="AlphaFoldDB" id="A0A1S3HU30"/>
<dbReference type="GeneID" id="106157830"/>
<dbReference type="PANTHER" id="PTHR47978">
    <property type="match status" value="1"/>
</dbReference>
<comment type="similarity">
    <text evidence="1">Belongs to the small GTPase superfamily. Rab family.</text>
</comment>
<dbReference type="InterPro" id="IPR005225">
    <property type="entry name" value="Small_GTP-bd"/>
</dbReference>
<dbReference type="InterPro" id="IPR001806">
    <property type="entry name" value="Small_GTPase"/>
</dbReference>